<dbReference type="SUPFAM" id="SSF117892">
    <property type="entry name" value="Band 7/SPFH domain"/>
    <property type="match status" value="1"/>
</dbReference>
<keyword evidence="5 6" id="KW-0472">Membrane</keyword>
<evidence type="ECO:0000256" key="3">
    <source>
        <dbReference type="ARBA" id="ARBA00022692"/>
    </source>
</evidence>
<evidence type="ECO:0000256" key="5">
    <source>
        <dbReference type="ARBA" id="ARBA00023136"/>
    </source>
</evidence>
<evidence type="ECO:0000256" key="2">
    <source>
        <dbReference type="ARBA" id="ARBA00006971"/>
    </source>
</evidence>
<keyword evidence="9" id="KW-1185">Reference proteome</keyword>
<keyword evidence="4 6" id="KW-1133">Transmembrane helix</keyword>
<dbReference type="GO" id="GO:0006508">
    <property type="term" value="P:proteolysis"/>
    <property type="evidence" value="ECO:0007669"/>
    <property type="project" value="UniProtKB-KW"/>
</dbReference>
<comment type="subcellular location">
    <subcellularLocation>
        <location evidence="1 6">Membrane</location>
    </subcellularLocation>
</comment>
<feature type="transmembrane region" description="Helical" evidence="6">
    <location>
        <begin position="25"/>
        <end position="46"/>
    </location>
</feature>
<dbReference type="InterPro" id="IPR001972">
    <property type="entry name" value="Stomatin_HflK_fam"/>
</dbReference>
<evidence type="ECO:0000256" key="1">
    <source>
        <dbReference type="ARBA" id="ARBA00004370"/>
    </source>
</evidence>
<comment type="subunit">
    <text evidence="6">HflC and HflK may interact to form a multimeric complex.</text>
</comment>
<evidence type="ECO:0000313" key="8">
    <source>
        <dbReference type="EMBL" id="WGS63928.1"/>
    </source>
</evidence>
<proteinExistence type="inferred from homology"/>
<protein>
    <recommendedName>
        <fullName evidence="6">Protein HflK</fullName>
    </recommendedName>
</protein>
<dbReference type="InterPro" id="IPR001107">
    <property type="entry name" value="Band_7"/>
</dbReference>
<reference evidence="8 9" key="1">
    <citation type="submission" date="2021-02" db="EMBL/GenBank/DDBJ databases">
        <title>Characterization of Marinitoga sp. nov. str. BP5-C20A.</title>
        <authorList>
            <person name="Erauso G."/>
            <person name="Postec A."/>
        </authorList>
    </citation>
    <scope>NUCLEOTIDE SEQUENCE [LARGE SCALE GENOMIC DNA]</scope>
    <source>
        <strain evidence="8 9">BP5-C20A</strain>
    </source>
</reference>
<sequence>MTDNFEIFDVEEEKPKKRKSFFKRILWLIIVLLVLGYFSTSIYQVGPSEMGLVLTFGKYTASTGPGIHWHLPYPFQTHRIVDIKTLKKIEIGFRTVNYRGKIEYQPVSEEALMITGDENIVSLEAVVQYRISDPAKFAFRILNGFDMVKFATESVLREMVAINPIDDVLTSERDRIAMETAAKVQKILDSYGAGIKVENVYLQEVAPPDEVVKAFDDVNSAKQDKEKFINEANRYANDVIPKAEGQAQKILRDAEAYAYEKVAIATGEAKRFKAMLKEYNMSKDITKKRIILEAIQDLLENAKQKIIVDSSETLKLLNLPELGGGTK</sequence>
<dbReference type="SMART" id="SM00244">
    <property type="entry name" value="PHB"/>
    <property type="match status" value="1"/>
</dbReference>
<dbReference type="Proteomes" id="UP001232493">
    <property type="component" value="Chromosome"/>
</dbReference>
<dbReference type="Pfam" id="PF01145">
    <property type="entry name" value="Band_7"/>
    <property type="match status" value="1"/>
</dbReference>
<dbReference type="InterPro" id="IPR050710">
    <property type="entry name" value="Band7/mec-2_domain"/>
</dbReference>
<keyword evidence="3 6" id="KW-0812">Transmembrane</keyword>
<dbReference type="InterPro" id="IPR036013">
    <property type="entry name" value="Band_7/SPFH_dom_sf"/>
</dbReference>
<evidence type="ECO:0000256" key="6">
    <source>
        <dbReference type="RuleBase" id="RU364113"/>
    </source>
</evidence>
<comment type="function">
    <text evidence="6">HflC and HflK could encode or regulate a protease.</text>
</comment>
<keyword evidence="8" id="KW-0378">Hydrolase</keyword>
<name>A0ABY8PMR7_9BACT</name>
<dbReference type="PRINTS" id="PR00721">
    <property type="entry name" value="STOMATIN"/>
</dbReference>
<dbReference type="PANTHER" id="PTHR43327">
    <property type="entry name" value="STOMATIN-LIKE PROTEIN 2, MITOCHONDRIAL"/>
    <property type="match status" value="1"/>
</dbReference>
<dbReference type="EMBL" id="CP069362">
    <property type="protein sequence ID" value="WGS63928.1"/>
    <property type="molecule type" value="Genomic_DNA"/>
</dbReference>
<dbReference type="NCBIfam" id="TIGR01933">
    <property type="entry name" value="hflK"/>
    <property type="match status" value="1"/>
</dbReference>
<dbReference type="GO" id="GO:0008233">
    <property type="term" value="F:peptidase activity"/>
    <property type="evidence" value="ECO:0007669"/>
    <property type="project" value="UniProtKB-KW"/>
</dbReference>
<feature type="domain" description="Band 7" evidence="7">
    <location>
        <begin position="40"/>
        <end position="219"/>
    </location>
</feature>
<evidence type="ECO:0000256" key="4">
    <source>
        <dbReference type="ARBA" id="ARBA00022989"/>
    </source>
</evidence>
<accession>A0ABY8PMR7</accession>
<keyword evidence="8" id="KW-0645">Protease</keyword>
<dbReference type="PANTHER" id="PTHR43327:SF2">
    <property type="entry name" value="MODULATOR OF FTSH PROTEASE HFLK"/>
    <property type="match status" value="1"/>
</dbReference>
<evidence type="ECO:0000259" key="7">
    <source>
        <dbReference type="SMART" id="SM00244"/>
    </source>
</evidence>
<dbReference type="InterPro" id="IPR010201">
    <property type="entry name" value="HflK"/>
</dbReference>
<organism evidence="8 9">
    <name type="scientific">Marinitoga aeolica</name>
    <dbReference type="NCBI Taxonomy" id="2809031"/>
    <lineage>
        <taxon>Bacteria</taxon>
        <taxon>Thermotogati</taxon>
        <taxon>Thermotogota</taxon>
        <taxon>Thermotogae</taxon>
        <taxon>Petrotogales</taxon>
        <taxon>Petrotogaceae</taxon>
        <taxon>Marinitoga</taxon>
    </lineage>
</organism>
<dbReference type="CDD" id="cd03404">
    <property type="entry name" value="SPFH_HflK"/>
    <property type="match status" value="1"/>
</dbReference>
<gene>
    <name evidence="8" type="primary">hflK</name>
    <name evidence="8" type="ORF">JRV97_05990</name>
</gene>
<comment type="similarity">
    <text evidence="2 6">Belongs to the band 7/mec-2 family. HflK subfamily.</text>
</comment>
<dbReference type="RefSeq" id="WP_280997183.1">
    <property type="nucleotide sequence ID" value="NZ_CP069362.1"/>
</dbReference>
<dbReference type="Gene3D" id="3.30.479.30">
    <property type="entry name" value="Band 7 domain"/>
    <property type="match status" value="1"/>
</dbReference>
<evidence type="ECO:0000313" key="9">
    <source>
        <dbReference type="Proteomes" id="UP001232493"/>
    </source>
</evidence>